<protein>
    <submittedName>
        <fullName evidence="2">Uncharacterized protein</fullName>
    </submittedName>
</protein>
<dbReference type="AlphaFoldDB" id="G8BY09"/>
<reference evidence="2 3" key="1">
    <citation type="journal article" date="2011" name="Proc. Natl. Acad. Sci. U.S.A.">
        <title>Evolutionary erosion of yeast sex chromosomes by mating-type switching accidents.</title>
        <authorList>
            <person name="Gordon J.L."/>
            <person name="Armisen D."/>
            <person name="Proux-Wera E."/>
            <person name="Oheigeartaigh S.S."/>
            <person name="Byrne K.P."/>
            <person name="Wolfe K.H."/>
        </authorList>
    </citation>
    <scope>NUCLEOTIDE SEQUENCE [LARGE SCALE GENOMIC DNA]</scope>
    <source>
        <strain evidence="3">ATCC 24235 / CBS 4417 / NBRC 1672 / NRRL Y-8282 / UCD 70-5</strain>
    </source>
</reference>
<dbReference type="OrthoDB" id="5431245at2759"/>
<sequence length="169" mass="19137">MDSDLDIRQCYAMASLARTKLFNAGRQMYNLKTSRRRDIQLRVVIGHANLLDSVMDKICLYNSSPMPIHYQSATAIDNDDDNVNAPPSVSDTSDDYDDSDESEDSDLDYDELDIFSDEEDNEYVLDSANKIELQLSRSNSESNDLADMRMPSFVMSQNLQLPVFKTIGV</sequence>
<evidence type="ECO:0000313" key="2">
    <source>
        <dbReference type="EMBL" id="CCE64787.1"/>
    </source>
</evidence>
<accession>G8BY09</accession>
<dbReference type="EMBL" id="HE612864">
    <property type="protein sequence ID" value="CCE64787.1"/>
    <property type="molecule type" value="Genomic_DNA"/>
</dbReference>
<dbReference type="KEGG" id="tpf:TPHA_0I02860"/>
<feature type="region of interest" description="Disordered" evidence="1">
    <location>
        <begin position="72"/>
        <end position="108"/>
    </location>
</feature>
<dbReference type="GeneID" id="11534358"/>
<keyword evidence="3" id="KW-1185">Reference proteome</keyword>
<proteinExistence type="predicted"/>
<organism evidence="2 3">
    <name type="scientific">Tetrapisispora phaffii (strain ATCC 24235 / CBS 4417 / NBRC 1672 / NRRL Y-8282 / UCD 70-5)</name>
    <name type="common">Yeast</name>
    <name type="synonym">Fabospora phaffii</name>
    <dbReference type="NCBI Taxonomy" id="1071381"/>
    <lineage>
        <taxon>Eukaryota</taxon>
        <taxon>Fungi</taxon>
        <taxon>Dikarya</taxon>
        <taxon>Ascomycota</taxon>
        <taxon>Saccharomycotina</taxon>
        <taxon>Saccharomycetes</taxon>
        <taxon>Saccharomycetales</taxon>
        <taxon>Saccharomycetaceae</taxon>
        <taxon>Tetrapisispora</taxon>
    </lineage>
</organism>
<name>G8BY09_TETPH</name>
<feature type="compositionally biased region" description="Acidic residues" evidence="1">
    <location>
        <begin position="92"/>
        <end position="108"/>
    </location>
</feature>
<dbReference type="RefSeq" id="XP_003687221.1">
    <property type="nucleotide sequence ID" value="XM_003687173.1"/>
</dbReference>
<dbReference type="HOGENOM" id="CLU_1579557_0_0_1"/>
<dbReference type="Proteomes" id="UP000005666">
    <property type="component" value="Chromosome 9"/>
</dbReference>
<evidence type="ECO:0000313" key="3">
    <source>
        <dbReference type="Proteomes" id="UP000005666"/>
    </source>
</evidence>
<evidence type="ECO:0000256" key="1">
    <source>
        <dbReference type="SAM" id="MobiDB-lite"/>
    </source>
</evidence>
<gene>
    <name evidence="2" type="primary">TPHA0I02860</name>
    <name evidence="2" type="ordered locus">TPHA_0I02860</name>
</gene>